<feature type="transmembrane region" description="Helical" evidence="7">
    <location>
        <begin position="225"/>
        <end position="247"/>
    </location>
</feature>
<comment type="subcellular location">
    <subcellularLocation>
        <location evidence="1">Cell membrane</location>
        <topology evidence="1">Multi-pass membrane protein</topology>
    </subcellularLocation>
</comment>
<feature type="transmembrane region" description="Helical" evidence="7">
    <location>
        <begin position="363"/>
        <end position="391"/>
    </location>
</feature>
<feature type="transmembrane region" description="Helical" evidence="7">
    <location>
        <begin position="327"/>
        <end position="351"/>
    </location>
</feature>
<protein>
    <submittedName>
        <fullName evidence="8">Chromate efflux transporter</fullName>
    </submittedName>
</protein>
<keyword evidence="3" id="KW-1003">Cell membrane</keyword>
<dbReference type="PIRSF" id="PIRSF004810">
    <property type="entry name" value="ChrA"/>
    <property type="match status" value="1"/>
</dbReference>
<feature type="transmembrane region" description="Helical" evidence="7">
    <location>
        <begin position="194"/>
        <end position="213"/>
    </location>
</feature>
<feature type="transmembrane region" description="Helical" evidence="7">
    <location>
        <begin position="112"/>
        <end position="131"/>
    </location>
</feature>
<evidence type="ECO:0000256" key="7">
    <source>
        <dbReference type="SAM" id="Phobius"/>
    </source>
</evidence>
<reference evidence="8" key="1">
    <citation type="submission" date="2023-06" db="EMBL/GenBank/DDBJ databases">
        <title>Cytophagales bacterium Strain LB-30, isolated from soil.</title>
        <authorList>
            <person name="Liu B."/>
        </authorList>
    </citation>
    <scope>NUCLEOTIDE SEQUENCE</scope>
    <source>
        <strain evidence="8">LB-30</strain>
    </source>
</reference>
<dbReference type="Proteomes" id="UP001168552">
    <property type="component" value="Unassembled WGS sequence"/>
</dbReference>
<feature type="transmembrane region" description="Helical" evidence="7">
    <location>
        <begin position="79"/>
        <end position="100"/>
    </location>
</feature>
<name>A0ABT8F2C0_9BACT</name>
<evidence type="ECO:0000256" key="5">
    <source>
        <dbReference type="ARBA" id="ARBA00022989"/>
    </source>
</evidence>
<evidence type="ECO:0000313" key="8">
    <source>
        <dbReference type="EMBL" id="MDN4164596.1"/>
    </source>
</evidence>
<keyword evidence="4 7" id="KW-0812">Transmembrane</keyword>
<sequence length="392" mass="43144">MVKSIRYYIFLRDVLALTLICFGGPQAHFALFFDKLVKKRAYLTEEELIELNALCSILPGPTSTQTITAVGFKIGGPPLAYLTLLVWILPAVSIMTFAAVGISNLQEKSISLAFTRFIQPMAVGFIAYAAYSISMKVVRTKMALVIVIISSILSFTFNSPYLYPILLLAAGLITASKYNQQPIVEEKEKIKITWFNFFMWAGVFIGIAILGGITRSLPVRLFENFYRNGSLIFGGGQVLIPLMYTEFVNFKHYLSSEEFLSGFALVQAIPGPVFSFSAYIGALSMREYGIWGEITGAFLASMGIFLPGTFLIFFVSRFWNDLKKFRIVRASLEGISAASSGMVIAAALLLYMPLEQNPMNVGFTVGTFLLLTATKIPPPFIIVGGLAAGLVF</sequence>
<comment type="similarity">
    <text evidence="2">Belongs to the chromate ion transporter (CHR) (TC 2.A.51) family.</text>
</comment>
<gene>
    <name evidence="8" type="primary">chrA</name>
    <name evidence="8" type="ORF">QWY31_03730</name>
</gene>
<keyword evidence="6 7" id="KW-0472">Membrane</keyword>
<evidence type="ECO:0000256" key="6">
    <source>
        <dbReference type="ARBA" id="ARBA00023136"/>
    </source>
</evidence>
<organism evidence="8 9">
    <name type="scientific">Shiella aurantiaca</name>
    <dbReference type="NCBI Taxonomy" id="3058365"/>
    <lineage>
        <taxon>Bacteria</taxon>
        <taxon>Pseudomonadati</taxon>
        <taxon>Bacteroidota</taxon>
        <taxon>Cytophagia</taxon>
        <taxon>Cytophagales</taxon>
        <taxon>Shiellaceae</taxon>
        <taxon>Shiella</taxon>
    </lineage>
</organism>
<evidence type="ECO:0000313" key="9">
    <source>
        <dbReference type="Proteomes" id="UP001168552"/>
    </source>
</evidence>
<dbReference type="InterPro" id="IPR014047">
    <property type="entry name" value="Chr_Tranpt_l_chain"/>
</dbReference>
<feature type="transmembrane region" description="Helical" evidence="7">
    <location>
        <begin position="294"/>
        <end position="315"/>
    </location>
</feature>
<dbReference type="RefSeq" id="WP_320003124.1">
    <property type="nucleotide sequence ID" value="NZ_JAUHJS010000002.1"/>
</dbReference>
<accession>A0ABT8F2C0</accession>
<keyword evidence="5 7" id="KW-1133">Transmembrane helix</keyword>
<evidence type="ECO:0000256" key="2">
    <source>
        <dbReference type="ARBA" id="ARBA00005262"/>
    </source>
</evidence>
<feature type="transmembrane region" description="Helical" evidence="7">
    <location>
        <begin position="143"/>
        <end position="173"/>
    </location>
</feature>
<dbReference type="EMBL" id="JAUHJS010000002">
    <property type="protein sequence ID" value="MDN4164596.1"/>
    <property type="molecule type" value="Genomic_DNA"/>
</dbReference>
<dbReference type="PANTHER" id="PTHR33567:SF3">
    <property type="entry name" value="CHROMATE ION TRANSPORTER (EUROFUNG)"/>
    <property type="match status" value="1"/>
</dbReference>
<proteinExistence type="inferred from homology"/>
<dbReference type="Pfam" id="PF02417">
    <property type="entry name" value="Chromate_transp"/>
    <property type="match status" value="2"/>
</dbReference>
<evidence type="ECO:0000256" key="3">
    <source>
        <dbReference type="ARBA" id="ARBA00022475"/>
    </source>
</evidence>
<feature type="transmembrane region" description="Helical" evidence="7">
    <location>
        <begin position="259"/>
        <end position="282"/>
    </location>
</feature>
<evidence type="ECO:0000256" key="4">
    <source>
        <dbReference type="ARBA" id="ARBA00022692"/>
    </source>
</evidence>
<dbReference type="InterPro" id="IPR003370">
    <property type="entry name" value="Chromate_transpt"/>
</dbReference>
<comment type="caution">
    <text evidence="8">The sequence shown here is derived from an EMBL/GenBank/DDBJ whole genome shotgun (WGS) entry which is preliminary data.</text>
</comment>
<evidence type="ECO:0000256" key="1">
    <source>
        <dbReference type="ARBA" id="ARBA00004651"/>
    </source>
</evidence>
<dbReference type="NCBIfam" id="TIGR00937">
    <property type="entry name" value="2A51"/>
    <property type="match status" value="1"/>
</dbReference>
<dbReference type="PANTHER" id="PTHR33567">
    <property type="entry name" value="CHROMATE ION TRANSPORTER (EUROFUNG)"/>
    <property type="match status" value="1"/>
</dbReference>
<keyword evidence="9" id="KW-1185">Reference proteome</keyword>